<dbReference type="EMBL" id="CAEZSV010000127">
    <property type="protein sequence ID" value="CAB4555694.1"/>
    <property type="molecule type" value="Genomic_DNA"/>
</dbReference>
<name>A0A6J6CX91_9ZZZZ</name>
<feature type="transmembrane region" description="Helical" evidence="5">
    <location>
        <begin position="271"/>
        <end position="291"/>
    </location>
</feature>
<evidence type="ECO:0000256" key="2">
    <source>
        <dbReference type="ARBA" id="ARBA00022692"/>
    </source>
</evidence>
<dbReference type="Pfam" id="PF03741">
    <property type="entry name" value="TerC"/>
    <property type="match status" value="1"/>
</dbReference>
<dbReference type="GO" id="GO:0016020">
    <property type="term" value="C:membrane"/>
    <property type="evidence" value="ECO:0007669"/>
    <property type="project" value="UniProtKB-SubCell"/>
</dbReference>
<proteinExistence type="predicted"/>
<dbReference type="PANTHER" id="PTHR30238:SF0">
    <property type="entry name" value="THYLAKOID MEMBRANE PROTEIN TERC, CHLOROPLASTIC"/>
    <property type="match status" value="1"/>
</dbReference>
<dbReference type="AlphaFoldDB" id="A0A6J6CX91"/>
<feature type="transmembrane region" description="Helical" evidence="5">
    <location>
        <begin position="166"/>
        <end position="184"/>
    </location>
</feature>
<evidence type="ECO:0000313" key="6">
    <source>
        <dbReference type="EMBL" id="CAB4555694.1"/>
    </source>
</evidence>
<keyword evidence="4 5" id="KW-0472">Membrane</keyword>
<evidence type="ECO:0000256" key="5">
    <source>
        <dbReference type="SAM" id="Phobius"/>
    </source>
</evidence>
<feature type="transmembrane region" description="Helical" evidence="5">
    <location>
        <begin position="69"/>
        <end position="90"/>
    </location>
</feature>
<feature type="transmembrane region" description="Helical" evidence="5">
    <location>
        <begin position="6"/>
        <end position="26"/>
    </location>
</feature>
<feature type="transmembrane region" description="Helical" evidence="5">
    <location>
        <begin position="231"/>
        <end position="251"/>
    </location>
</feature>
<feature type="transmembrane region" description="Helical" evidence="5">
    <location>
        <begin position="126"/>
        <end position="145"/>
    </location>
</feature>
<evidence type="ECO:0000256" key="1">
    <source>
        <dbReference type="ARBA" id="ARBA00004141"/>
    </source>
</evidence>
<gene>
    <name evidence="6" type="ORF">UFOPK1506_00739</name>
</gene>
<feature type="transmembrane region" description="Helical" evidence="5">
    <location>
        <begin position="102"/>
        <end position="120"/>
    </location>
</feature>
<accession>A0A6J6CX91</accession>
<feature type="transmembrane region" description="Helical" evidence="5">
    <location>
        <begin position="204"/>
        <end position="224"/>
    </location>
</feature>
<organism evidence="6">
    <name type="scientific">freshwater metagenome</name>
    <dbReference type="NCBI Taxonomy" id="449393"/>
    <lineage>
        <taxon>unclassified sequences</taxon>
        <taxon>metagenomes</taxon>
        <taxon>ecological metagenomes</taxon>
    </lineage>
</organism>
<reference evidence="6" key="1">
    <citation type="submission" date="2020-05" db="EMBL/GenBank/DDBJ databases">
        <authorList>
            <person name="Chiriac C."/>
            <person name="Salcher M."/>
            <person name="Ghai R."/>
            <person name="Kavagutti S V."/>
        </authorList>
    </citation>
    <scope>NUCLEOTIDE SEQUENCE</scope>
</reference>
<protein>
    <submittedName>
        <fullName evidence="6">Unannotated protein</fullName>
    </submittedName>
</protein>
<dbReference type="InterPro" id="IPR005496">
    <property type="entry name" value="Integral_membrane_TerC"/>
</dbReference>
<dbReference type="PANTHER" id="PTHR30238">
    <property type="entry name" value="MEMBRANE BOUND PREDICTED REDOX MODULATOR"/>
    <property type="match status" value="1"/>
</dbReference>
<keyword evidence="3 5" id="KW-1133">Transmembrane helix</keyword>
<feature type="transmembrane region" description="Helical" evidence="5">
    <location>
        <begin position="38"/>
        <end position="57"/>
    </location>
</feature>
<comment type="subcellular location">
    <subcellularLocation>
        <location evidence="1">Membrane</location>
        <topology evidence="1">Multi-pass membrane protein</topology>
    </subcellularLocation>
</comment>
<sequence>MTPASVWFITIGALTAVVLFDLLLAIKRRNQQTSTKEAALWTIFYVVAAIIFGWSLGFWEGSQERSEFFAGWLTEYSLSIDNVFVFIIILARLKISKERAQLVLLIGIILALVLRGIFIAAGAALIHRFVAIFFLFGAFLLYTAWHLAKDEDESNDWQESRLIKTLAAKGATPFTIALVAVGTTDLLFALDSIPAIFGLTKDPYIVFTANAFALMGLRQLYFLLGDFLNRLVYLSKGLAIVLGFIGVKLIIEALHGIGVHKIGSFKIPEVSLAVSLGVIIASLAVTTLISLTKSQPSKKAKE</sequence>
<evidence type="ECO:0000256" key="4">
    <source>
        <dbReference type="ARBA" id="ARBA00023136"/>
    </source>
</evidence>
<keyword evidence="2 5" id="KW-0812">Transmembrane</keyword>
<evidence type="ECO:0000256" key="3">
    <source>
        <dbReference type="ARBA" id="ARBA00022989"/>
    </source>
</evidence>